<name>A0A3M7PGA3_BRAPC</name>
<dbReference type="Proteomes" id="UP000276133">
    <property type="component" value="Unassembled WGS sequence"/>
</dbReference>
<evidence type="ECO:0000313" key="1">
    <source>
        <dbReference type="EMBL" id="RMZ98145.1"/>
    </source>
</evidence>
<protein>
    <submittedName>
        <fullName evidence="1">Uncharacterized protein</fullName>
    </submittedName>
</protein>
<accession>A0A3M7PGA3</accession>
<proteinExistence type="predicted"/>
<sequence>MVITNKKNIHIPEFIQVEDNRIEIHVSEIKQAINKRLYSIDRLFYLSKNVKVQFLKTFILPHFDYCLSLVLNSSDYNSLNNLLKNCFQHRIIKRLSSFIYKVLNNRESPKQLRSFLYQNVSLSKPHNLRNKFEYIIASKGKFNDRMEETFQHFFPKLINHFLKKDLSLNFNLTFVIDLKYIYEIFSLY</sequence>
<evidence type="ECO:0000313" key="2">
    <source>
        <dbReference type="Proteomes" id="UP000276133"/>
    </source>
</evidence>
<dbReference type="EMBL" id="REGN01010954">
    <property type="protein sequence ID" value="RMZ98145.1"/>
    <property type="molecule type" value="Genomic_DNA"/>
</dbReference>
<dbReference type="OrthoDB" id="8053926at2759"/>
<keyword evidence="2" id="KW-1185">Reference proteome</keyword>
<dbReference type="AlphaFoldDB" id="A0A3M7PGA3"/>
<comment type="caution">
    <text evidence="1">The sequence shown here is derived from an EMBL/GenBank/DDBJ whole genome shotgun (WGS) entry which is preliminary data.</text>
</comment>
<organism evidence="1 2">
    <name type="scientific">Brachionus plicatilis</name>
    <name type="common">Marine rotifer</name>
    <name type="synonym">Brachionus muelleri</name>
    <dbReference type="NCBI Taxonomy" id="10195"/>
    <lineage>
        <taxon>Eukaryota</taxon>
        <taxon>Metazoa</taxon>
        <taxon>Spiralia</taxon>
        <taxon>Gnathifera</taxon>
        <taxon>Rotifera</taxon>
        <taxon>Eurotatoria</taxon>
        <taxon>Monogononta</taxon>
        <taxon>Pseudotrocha</taxon>
        <taxon>Ploima</taxon>
        <taxon>Brachionidae</taxon>
        <taxon>Brachionus</taxon>
    </lineage>
</organism>
<reference evidence="1 2" key="1">
    <citation type="journal article" date="2018" name="Sci. Rep.">
        <title>Genomic signatures of local adaptation to the degree of environmental predictability in rotifers.</title>
        <authorList>
            <person name="Franch-Gras L."/>
            <person name="Hahn C."/>
            <person name="Garcia-Roger E.M."/>
            <person name="Carmona M.J."/>
            <person name="Serra M."/>
            <person name="Gomez A."/>
        </authorList>
    </citation>
    <scope>NUCLEOTIDE SEQUENCE [LARGE SCALE GENOMIC DNA]</scope>
    <source>
        <strain evidence="1">HYR1</strain>
    </source>
</reference>
<gene>
    <name evidence="1" type="ORF">BpHYR1_010962</name>
</gene>